<reference evidence="2" key="3">
    <citation type="submission" date="2025-08" db="UniProtKB">
        <authorList>
            <consortium name="RefSeq"/>
        </authorList>
    </citation>
    <scope>IDENTIFICATION</scope>
    <source>
        <strain evidence="2">NI907</strain>
    </source>
</reference>
<accession>A0A6P8AM68</accession>
<reference evidence="2" key="2">
    <citation type="submission" date="2019-10" db="EMBL/GenBank/DDBJ databases">
        <authorList>
            <consortium name="NCBI Genome Project"/>
        </authorList>
    </citation>
    <scope>NUCLEOTIDE SEQUENCE</scope>
    <source>
        <strain evidence="2">NI907</strain>
    </source>
</reference>
<protein>
    <recommendedName>
        <fullName evidence="3">BTB domain-containing protein</fullName>
    </recommendedName>
</protein>
<dbReference type="AlphaFoldDB" id="A0A6P8AM68"/>
<dbReference type="RefSeq" id="XP_030975990.1">
    <property type="nucleotide sequence ID" value="XM_031132483.1"/>
</dbReference>
<dbReference type="GeneID" id="41967386"/>
<reference evidence="2" key="1">
    <citation type="journal article" date="2019" name="Mol. Biol. Evol.">
        <title>Blast fungal genomes show frequent chromosomal changes, gene gains and losses, and effector gene turnover.</title>
        <authorList>
            <person name="Gomez Luciano L.B."/>
            <person name="Jason Tsai I."/>
            <person name="Chuma I."/>
            <person name="Tosa Y."/>
            <person name="Chen Y.H."/>
            <person name="Li J.Y."/>
            <person name="Li M.Y."/>
            <person name="Jade Lu M.Y."/>
            <person name="Nakayashiki H."/>
            <person name="Li W.H."/>
        </authorList>
    </citation>
    <scope>NUCLEOTIDE SEQUENCE</scope>
    <source>
        <strain evidence="2">NI907</strain>
    </source>
</reference>
<proteinExistence type="predicted"/>
<name>A0A6P8AM68_PYRGI</name>
<dbReference type="KEGG" id="pgri:PgNI_12536"/>
<evidence type="ECO:0000313" key="2">
    <source>
        <dbReference type="RefSeq" id="XP_030975990.1"/>
    </source>
</evidence>
<sequence>MLTGPWLEAESRVDGSRYVKLDQEEGFDHEALGIVLDIIHGKTRRTPRFVELEMLAKISVLVDYFQCYEPLEIFVEVWAKELSDPLPALLDRDVVFWILISSVFHQKAIFESATRIAILHGASPMWTLTLPISVNIIQVGRGGRDNEIDFPSALDRAIKGLATRGQFFECGPYIWPRGFLKACRDCHAFIDKYVTRQRAGAQAAN</sequence>
<gene>
    <name evidence="2" type="ORF">PgNI_12536</name>
</gene>
<evidence type="ECO:0000313" key="1">
    <source>
        <dbReference type="Proteomes" id="UP000515153"/>
    </source>
</evidence>
<keyword evidence="1" id="KW-1185">Reference proteome</keyword>
<evidence type="ECO:0008006" key="3">
    <source>
        <dbReference type="Google" id="ProtNLM"/>
    </source>
</evidence>
<dbReference type="Proteomes" id="UP000515153">
    <property type="component" value="Unplaced"/>
</dbReference>
<organism evidence="1 2">
    <name type="scientific">Pyricularia grisea</name>
    <name type="common">Crabgrass-specific blast fungus</name>
    <name type="synonym">Magnaporthe grisea</name>
    <dbReference type="NCBI Taxonomy" id="148305"/>
    <lineage>
        <taxon>Eukaryota</taxon>
        <taxon>Fungi</taxon>
        <taxon>Dikarya</taxon>
        <taxon>Ascomycota</taxon>
        <taxon>Pezizomycotina</taxon>
        <taxon>Sordariomycetes</taxon>
        <taxon>Sordariomycetidae</taxon>
        <taxon>Magnaporthales</taxon>
        <taxon>Pyriculariaceae</taxon>
        <taxon>Pyricularia</taxon>
    </lineage>
</organism>